<keyword evidence="2" id="KW-1185">Reference proteome</keyword>
<evidence type="ECO:0000313" key="1">
    <source>
        <dbReference type="EMBL" id="KAF9522992.1"/>
    </source>
</evidence>
<dbReference type="Proteomes" id="UP000807306">
    <property type="component" value="Unassembled WGS sequence"/>
</dbReference>
<sequence length="376" mass="42447">MWKDLHGKVETTEDITLTSNRQPRPAITIHPVRRALRFALHLPRFTLHSPCSCLPLWLDFRQPLPLLFPPLLPPSVVIKRRLSFASNGLRGLSIFLACQTSTRGHRISLDCGLSRLSNVFAPSTMYRWSATSGLFTIKQHLDSVLSAATSLMVLPRSSNYKFTKLTRRSSTACRLVMDVLYRCWLTLPVCLEPKDQKRDSRRFLGRYRFSQVGHSGRGIILYERMSNGPTSSRPWSHGKQPMRGVKITVVVTDLLADQLAIAPASLSLSSHIPLHHLINQLPPLNAVSSINTSFSFLEYVRLGMGHLTLVSFRRKDTRNPTFENTTQREWAEVVGSGAFQGHLPSPPSPFGRCYWMYFIALGIARVLGRWSLFPTA</sequence>
<proteinExistence type="predicted"/>
<evidence type="ECO:0000313" key="2">
    <source>
        <dbReference type="Proteomes" id="UP000807306"/>
    </source>
</evidence>
<dbReference type="AlphaFoldDB" id="A0A9P6JJ76"/>
<gene>
    <name evidence="1" type="ORF">CPB83DRAFT_69312</name>
</gene>
<comment type="caution">
    <text evidence="1">The sequence shown here is derived from an EMBL/GenBank/DDBJ whole genome shotgun (WGS) entry which is preliminary data.</text>
</comment>
<protein>
    <submittedName>
        <fullName evidence="1">Uncharacterized protein</fullName>
    </submittedName>
</protein>
<name>A0A9P6JJ76_9AGAR</name>
<dbReference type="EMBL" id="MU157928">
    <property type="protein sequence ID" value="KAF9522992.1"/>
    <property type="molecule type" value="Genomic_DNA"/>
</dbReference>
<accession>A0A9P6JJ76</accession>
<reference evidence="1" key="1">
    <citation type="submission" date="2020-11" db="EMBL/GenBank/DDBJ databases">
        <authorList>
            <consortium name="DOE Joint Genome Institute"/>
            <person name="Ahrendt S."/>
            <person name="Riley R."/>
            <person name="Andreopoulos W."/>
            <person name="Labutti K."/>
            <person name="Pangilinan J."/>
            <person name="Ruiz-Duenas F.J."/>
            <person name="Barrasa J.M."/>
            <person name="Sanchez-Garcia M."/>
            <person name="Camarero S."/>
            <person name="Miyauchi S."/>
            <person name="Serrano A."/>
            <person name="Linde D."/>
            <person name="Babiker R."/>
            <person name="Drula E."/>
            <person name="Ayuso-Fernandez I."/>
            <person name="Pacheco R."/>
            <person name="Padilla G."/>
            <person name="Ferreira P."/>
            <person name="Barriuso J."/>
            <person name="Kellner H."/>
            <person name="Castanera R."/>
            <person name="Alfaro M."/>
            <person name="Ramirez L."/>
            <person name="Pisabarro A.G."/>
            <person name="Kuo A."/>
            <person name="Tritt A."/>
            <person name="Lipzen A."/>
            <person name="He G."/>
            <person name="Yan M."/>
            <person name="Ng V."/>
            <person name="Cullen D."/>
            <person name="Martin F."/>
            <person name="Rosso M.-N."/>
            <person name="Henrissat B."/>
            <person name="Hibbett D."/>
            <person name="Martinez A.T."/>
            <person name="Grigoriev I.V."/>
        </authorList>
    </citation>
    <scope>NUCLEOTIDE SEQUENCE</scope>
    <source>
        <strain evidence="1">CBS 506.95</strain>
    </source>
</reference>
<organism evidence="1 2">
    <name type="scientific">Crepidotus variabilis</name>
    <dbReference type="NCBI Taxonomy" id="179855"/>
    <lineage>
        <taxon>Eukaryota</taxon>
        <taxon>Fungi</taxon>
        <taxon>Dikarya</taxon>
        <taxon>Basidiomycota</taxon>
        <taxon>Agaricomycotina</taxon>
        <taxon>Agaricomycetes</taxon>
        <taxon>Agaricomycetidae</taxon>
        <taxon>Agaricales</taxon>
        <taxon>Agaricineae</taxon>
        <taxon>Crepidotaceae</taxon>
        <taxon>Crepidotus</taxon>
    </lineage>
</organism>